<comment type="caution">
    <text evidence="1">The sequence shown here is derived from an EMBL/GenBank/DDBJ whole genome shotgun (WGS) entry which is preliminary data.</text>
</comment>
<accession>A0A392V1F3</accession>
<organism evidence="1 2">
    <name type="scientific">Trifolium medium</name>
    <dbReference type="NCBI Taxonomy" id="97028"/>
    <lineage>
        <taxon>Eukaryota</taxon>
        <taxon>Viridiplantae</taxon>
        <taxon>Streptophyta</taxon>
        <taxon>Embryophyta</taxon>
        <taxon>Tracheophyta</taxon>
        <taxon>Spermatophyta</taxon>
        <taxon>Magnoliopsida</taxon>
        <taxon>eudicotyledons</taxon>
        <taxon>Gunneridae</taxon>
        <taxon>Pentapetalae</taxon>
        <taxon>rosids</taxon>
        <taxon>fabids</taxon>
        <taxon>Fabales</taxon>
        <taxon>Fabaceae</taxon>
        <taxon>Papilionoideae</taxon>
        <taxon>50 kb inversion clade</taxon>
        <taxon>NPAAA clade</taxon>
        <taxon>Hologalegina</taxon>
        <taxon>IRL clade</taxon>
        <taxon>Trifolieae</taxon>
        <taxon>Trifolium</taxon>
    </lineage>
</organism>
<protein>
    <submittedName>
        <fullName evidence="1">Uncharacterized protein</fullName>
    </submittedName>
</protein>
<dbReference type="AlphaFoldDB" id="A0A392V1F3"/>
<reference evidence="1 2" key="1">
    <citation type="journal article" date="2018" name="Front. Plant Sci.">
        <title>Red Clover (Trifolium pratense) and Zigzag Clover (T. medium) - A Picture of Genomic Similarities and Differences.</title>
        <authorList>
            <person name="Dluhosova J."/>
            <person name="Istvanek J."/>
            <person name="Nedelnik J."/>
            <person name="Repkova J."/>
        </authorList>
    </citation>
    <scope>NUCLEOTIDE SEQUENCE [LARGE SCALE GENOMIC DNA]</scope>
    <source>
        <strain evidence="2">cv. 10/8</strain>
        <tissue evidence="1">Leaf</tissue>
    </source>
</reference>
<evidence type="ECO:0000313" key="2">
    <source>
        <dbReference type="Proteomes" id="UP000265520"/>
    </source>
</evidence>
<feature type="non-terminal residue" evidence="1">
    <location>
        <position position="1"/>
    </location>
</feature>
<keyword evidence="2" id="KW-1185">Reference proteome</keyword>
<dbReference type="Proteomes" id="UP000265520">
    <property type="component" value="Unassembled WGS sequence"/>
</dbReference>
<sequence>ALEQLRIVFPDLDESKLGELDALNKIVDGKLVPFTLVDAA</sequence>
<proteinExistence type="predicted"/>
<evidence type="ECO:0000313" key="1">
    <source>
        <dbReference type="EMBL" id="MCI82124.1"/>
    </source>
</evidence>
<name>A0A392V1F3_9FABA</name>
<dbReference type="EMBL" id="LXQA011035610">
    <property type="protein sequence ID" value="MCI82124.1"/>
    <property type="molecule type" value="Genomic_DNA"/>
</dbReference>